<feature type="signal peptide" evidence="1">
    <location>
        <begin position="1"/>
        <end position="22"/>
    </location>
</feature>
<name>A0A1I3XXQ2_9HYPH</name>
<evidence type="ECO:0000313" key="2">
    <source>
        <dbReference type="EMBL" id="SFK24427.1"/>
    </source>
</evidence>
<dbReference type="Proteomes" id="UP000323300">
    <property type="component" value="Unassembled WGS sequence"/>
</dbReference>
<dbReference type="InterPro" id="IPR032710">
    <property type="entry name" value="NTF2-like_dom_sf"/>
</dbReference>
<keyword evidence="1" id="KW-0732">Signal</keyword>
<gene>
    <name evidence="2" type="ORF">SAMN04488498_10442</name>
</gene>
<organism evidence="2 3">
    <name type="scientific">Neomesorhizobium albiziae</name>
    <dbReference type="NCBI Taxonomy" id="335020"/>
    <lineage>
        <taxon>Bacteria</taxon>
        <taxon>Pseudomonadati</taxon>
        <taxon>Pseudomonadota</taxon>
        <taxon>Alphaproteobacteria</taxon>
        <taxon>Hyphomicrobiales</taxon>
        <taxon>Phyllobacteriaceae</taxon>
        <taxon>Neomesorhizobium</taxon>
    </lineage>
</organism>
<dbReference type="AlphaFoldDB" id="A0A1I3XXQ2"/>
<dbReference type="OrthoDB" id="8030579at2"/>
<feature type="chain" id="PRO_5009302394" description="SnoaL-like domain-containing protein" evidence="1">
    <location>
        <begin position="23"/>
        <end position="135"/>
    </location>
</feature>
<evidence type="ECO:0000313" key="3">
    <source>
        <dbReference type="Proteomes" id="UP000323300"/>
    </source>
</evidence>
<reference evidence="2 3" key="1">
    <citation type="submission" date="2016-10" db="EMBL/GenBank/DDBJ databases">
        <authorList>
            <person name="Varghese N."/>
            <person name="Submissions S."/>
        </authorList>
    </citation>
    <scope>NUCLEOTIDE SEQUENCE [LARGE SCALE GENOMIC DNA]</scope>
    <source>
        <strain evidence="2 3">DSM 21822</strain>
    </source>
</reference>
<dbReference type="RefSeq" id="WP_149759733.1">
    <property type="nucleotide sequence ID" value="NZ_BSPE01000007.1"/>
</dbReference>
<sequence>MTLSRFFLAMGAALLLAVSARADEAVIDRWYAALLAVDRTAISDLLSDDARIRLDDLGIEQSKAEFVASMDEWQTAGAGATIRHKVEKTEAGVVTVIACYDFPANDILMRETFAIAGNAITASSQAAVAENCDAY</sequence>
<evidence type="ECO:0000256" key="1">
    <source>
        <dbReference type="SAM" id="SignalP"/>
    </source>
</evidence>
<dbReference type="EMBL" id="FOSL01000004">
    <property type="protein sequence ID" value="SFK24427.1"/>
    <property type="molecule type" value="Genomic_DNA"/>
</dbReference>
<protein>
    <recommendedName>
        <fullName evidence="4">SnoaL-like domain-containing protein</fullName>
    </recommendedName>
</protein>
<keyword evidence="3" id="KW-1185">Reference proteome</keyword>
<dbReference type="SUPFAM" id="SSF54427">
    <property type="entry name" value="NTF2-like"/>
    <property type="match status" value="1"/>
</dbReference>
<dbReference type="Gene3D" id="3.10.450.50">
    <property type="match status" value="1"/>
</dbReference>
<proteinExistence type="predicted"/>
<evidence type="ECO:0008006" key="4">
    <source>
        <dbReference type="Google" id="ProtNLM"/>
    </source>
</evidence>
<accession>A0A1I3XXQ2</accession>